<organism evidence="9 10">
    <name type="scientific">Pseudomonas fluorescens</name>
    <dbReference type="NCBI Taxonomy" id="294"/>
    <lineage>
        <taxon>Bacteria</taxon>
        <taxon>Pseudomonadati</taxon>
        <taxon>Pseudomonadota</taxon>
        <taxon>Gammaproteobacteria</taxon>
        <taxon>Pseudomonadales</taxon>
        <taxon>Pseudomonadaceae</taxon>
        <taxon>Pseudomonas</taxon>
    </lineage>
</organism>
<protein>
    <recommendedName>
        <fullName evidence="8">L,D-TPase catalytic domain-containing protein</fullName>
    </recommendedName>
</protein>
<name>A0A5E7P4K2_PSEFL</name>
<dbReference type="Gene3D" id="2.40.440.10">
    <property type="entry name" value="L,D-transpeptidase catalytic domain-like"/>
    <property type="match status" value="1"/>
</dbReference>
<dbReference type="CDD" id="cd16913">
    <property type="entry name" value="YkuD_like"/>
    <property type="match status" value="1"/>
</dbReference>
<dbReference type="GO" id="GO:0008360">
    <property type="term" value="P:regulation of cell shape"/>
    <property type="evidence" value="ECO:0007669"/>
    <property type="project" value="UniProtKB-UniRule"/>
</dbReference>
<evidence type="ECO:0000313" key="10">
    <source>
        <dbReference type="Proteomes" id="UP000375525"/>
    </source>
</evidence>
<evidence type="ECO:0000256" key="6">
    <source>
        <dbReference type="ARBA" id="ARBA00023316"/>
    </source>
</evidence>
<keyword evidence="3" id="KW-0808">Transferase</keyword>
<feature type="active site" description="Proton donor/acceptor" evidence="7">
    <location>
        <position position="135"/>
    </location>
</feature>
<comment type="similarity">
    <text evidence="2">Belongs to the YkuD family.</text>
</comment>
<dbReference type="PANTHER" id="PTHR36699">
    <property type="entry name" value="LD-TRANSPEPTIDASE"/>
    <property type="match status" value="1"/>
</dbReference>
<dbReference type="InterPro" id="IPR005490">
    <property type="entry name" value="LD_TPept_cat_dom"/>
</dbReference>
<gene>
    <name evidence="9" type="ORF">PS880_04981</name>
</gene>
<dbReference type="Pfam" id="PF03734">
    <property type="entry name" value="YkuD"/>
    <property type="match status" value="1"/>
</dbReference>
<feature type="domain" description="L,D-TPase catalytic" evidence="8">
    <location>
        <begin position="44"/>
        <end position="181"/>
    </location>
</feature>
<evidence type="ECO:0000256" key="2">
    <source>
        <dbReference type="ARBA" id="ARBA00005992"/>
    </source>
</evidence>
<accession>A0A5E7P4K2</accession>
<dbReference type="EMBL" id="CABVIH010000029">
    <property type="protein sequence ID" value="VVP43690.1"/>
    <property type="molecule type" value="Genomic_DNA"/>
</dbReference>
<dbReference type="GO" id="GO:0071555">
    <property type="term" value="P:cell wall organization"/>
    <property type="evidence" value="ECO:0007669"/>
    <property type="project" value="UniProtKB-UniRule"/>
</dbReference>
<dbReference type="PANTHER" id="PTHR36699:SF1">
    <property type="entry name" value="L,D-TRANSPEPTIDASE YAFK-RELATED"/>
    <property type="match status" value="1"/>
</dbReference>
<evidence type="ECO:0000259" key="8">
    <source>
        <dbReference type="PROSITE" id="PS52029"/>
    </source>
</evidence>
<keyword evidence="4 7" id="KW-0133">Cell shape</keyword>
<feature type="active site" description="Nucleophile" evidence="7">
    <location>
        <position position="157"/>
    </location>
</feature>
<evidence type="ECO:0000256" key="4">
    <source>
        <dbReference type="ARBA" id="ARBA00022960"/>
    </source>
</evidence>
<dbReference type="RefSeq" id="WP_150781872.1">
    <property type="nucleotide sequence ID" value="NZ_CABVIH010000029.1"/>
</dbReference>
<dbReference type="GO" id="GO:0016740">
    <property type="term" value="F:transferase activity"/>
    <property type="evidence" value="ECO:0007669"/>
    <property type="project" value="UniProtKB-KW"/>
</dbReference>
<reference evidence="9 10" key="1">
    <citation type="submission" date="2019-09" db="EMBL/GenBank/DDBJ databases">
        <authorList>
            <person name="Chandra G."/>
            <person name="Truman W A."/>
        </authorList>
    </citation>
    <scope>NUCLEOTIDE SEQUENCE [LARGE SCALE GENOMIC DNA]</scope>
    <source>
        <strain evidence="9">PS880</strain>
    </source>
</reference>
<dbReference type="PROSITE" id="PS52029">
    <property type="entry name" value="LD_TPASE"/>
    <property type="match status" value="1"/>
</dbReference>
<dbReference type="GO" id="GO:0009252">
    <property type="term" value="P:peptidoglycan biosynthetic process"/>
    <property type="evidence" value="ECO:0007669"/>
    <property type="project" value="UniProtKB-UniPathway"/>
</dbReference>
<sequence>MLKRLAFFGLALLIMAFVYTIFMGRLAGGPAPTMELDQSKKQADVITVNKQERRMLLWREGRVLAEYRISLGTAANDGAKQREGDEKTPEGRYVIDWRNPKSMAYLSLHISYPNPEDKASARQNGYSPGGNIMIHGLPNGWGWLEPFHHLWDWTDGCIAVTNNEMREIWTLVPDRTPIEIR</sequence>
<comment type="pathway">
    <text evidence="1 7">Cell wall biogenesis; peptidoglycan biosynthesis.</text>
</comment>
<dbReference type="SUPFAM" id="SSF141523">
    <property type="entry name" value="L,D-transpeptidase catalytic domain-like"/>
    <property type="match status" value="1"/>
</dbReference>
<keyword evidence="6 7" id="KW-0961">Cell wall biogenesis/degradation</keyword>
<evidence type="ECO:0000313" key="9">
    <source>
        <dbReference type="EMBL" id="VVP43690.1"/>
    </source>
</evidence>
<keyword evidence="5 7" id="KW-0573">Peptidoglycan synthesis</keyword>
<dbReference type="OrthoDB" id="9809748at2"/>
<evidence type="ECO:0000256" key="1">
    <source>
        <dbReference type="ARBA" id="ARBA00004752"/>
    </source>
</evidence>
<proteinExistence type="inferred from homology"/>
<dbReference type="UniPathway" id="UPA00219"/>
<evidence type="ECO:0000256" key="3">
    <source>
        <dbReference type="ARBA" id="ARBA00022679"/>
    </source>
</evidence>
<dbReference type="AlphaFoldDB" id="A0A5E7P4K2"/>
<evidence type="ECO:0000256" key="5">
    <source>
        <dbReference type="ARBA" id="ARBA00022984"/>
    </source>
</evidence>
<evidence type="ECO:0000256" key="7">
    <source>
        <dbReference type="PROSITE-ProRule" id="PRU01373"/>
    </source>
</evidence>
<dbReference type="GO" id="GO:0004180">
    <property type="term" value="F:carboxypeptidase activity"/>
    <property type="evidence" value="ECO:0007669"/>
    <property type="project" value="UniProtKB-ARBA"/>
</dbReference>
<dbReference type="Proteomes" id="UP000375525">
    <property type="component" value="Unassembled WGS sequence"/>
</dbReference>
<dbReference type="InterPro" id="IPR038063">
    <property type="entry name" value="Transpep_catalytic_dom"/>
</dbReference>